<dbReference type="Proteomes" id="UP001519344">
    <property type="component" value="Unassembled WGS sequence"/>
</dbReference>
<comment type="caution">
    <text evidence="4">The sequence shown here is derived from an EMBL/GenBank/DDBJ whole genome shotgun (WGS) entry which is preliminary data.</text>
</comment>
<reference evidence="4 5" key="1">
    <citation type="submission" date="2021-03" db="EMBL/GenBank/DDBJ databases">
        <title>Genomic Encyclopedia of Type Strains, Phase IV (KMG-IV): sequencing the most valuable type-strain genomes for metagenomic binning, comparative biology and taxonomic classification.</title>
        <authorList>
            <person name="Goeker M."/>
        </authorList>
    </citation>
    <scope>NUCLEOTIDE SEQUENCE [LARGE SCALE GENOMIC DNA]</scope>
    <source>
        <strain evidence="4 5">DSM 24950</strain>
    </source>
</reference>
<organism evidence="4 5">
    <name type="scientific">Paenibacillus aceris</name>
    <dbReference type="NCBI Taxonomy" id="869555"/>
    <lineage>
        <taxon>Bacteria</taxon>
        <taxon>Bacillati</taxon>
        <taxon>Bacillota</taxon>
        <taxon>Bacilli</taxon>
        <taxon>Bacillales</taxon>
        <taxon>Paenibacillaceae</taxon>
        <taxon>Paenibacillus</taxon>
    </lineage>
</organism>
<name>A0ABS4I327_9BACL</name>
<evidence type="ECO:0000256" key="2">
    <source>
        <dbReference type="SAM" id="SignalP"/>
    </source>
</evidence>
<evidence type="ECO:0000259" key="3">
    <source>
        <dbReference type="PROSITE" id="PS51272"/>
    </source>
</evidence>
<feature type="chain" id="PRO_5045801508" description="SLH domain-containing protein" evidence="2">
    <location>
        <begin position="25"/>
        <end position="1057"/>
    </location>
</feature>
<evidence type="ECO:0000313" key="5">
    <source>
        <dbReference type="Proteomes" id="UP001519344"/>
    </source>
</evidence>
<evidence type="ECO:0000313" key="4">
    <source>
        <dbReference type="EMBL" id="MBP1965326.1"/>
    </source>
</evidence>
<feature type="domain" description="SLH" evidence="3">
    <location>
        <begin position="45"/>
        <end position="107"/>
    </location>
</feature>
<dbReference type="PROSITE" id="PS51272">
    <property type="entry name" value="SLH"/>
    <property type="match status" value="2"/>
</dbReference>
<dbReference type="RefSeq" id="WP_167058407.1">
    <property type="nucleotide sequence ID" value="NZ_JAAOZR010000018.1"/>
</dbReference>
<dbReference type="InterPro" id="IPR014755">
    <property type="entry name" value="Cu-Rt/internalin_Ig-like"/>
</dbReference>
<sequence length="1057" mass="112068">MRKKFKLIACILLACTLQTSVANADDAITPSSSIEGKVATAIKSSSDFKDLVNVEADLKVKIDALLKAGIFEGTEADVFGINENMTRAQFAKVLVLIFGTKVDDTLKLSSFPDVKADDKANGWAVPYIEAAKKAGFIDGKSETTFDPGANVTLGEFATALVKGLGKKIDVTLTPWYKDAIGQAIAAKLLSEGAEGSKYATRADLVLGAYEGQKAYLSANQPAKVSLTAVKASGAQKIDVTLNRDVDTSKATFTVEKGTLTISATAVWAADNKSATLTLNDTKLSSGDYTVTLGGLDASAIDQATASFTAQDETMQKLDFVSTSDVLADAKNIVVKIKATNQYGENASFSAGSYSVVAGNNNDVNPRLSKSADGTLQLKLDTSSLTGKQENISRLPVTVWFNDTHISLTKTFTLGNVPFVTKMEIGDVTYSSGTAINKKGETATISLNLYDHYGGMLGRDSDAYKDANLQAIFNPYEENLMTEIGNWDSGNSNAPQLRVSLKNDIEQSVDYNLLVQYQGATAQKKISVKSAALATKVQLGDLSGVIAAGDTDIYIPVIAFDANGNQLSVEDLISDTNINRIKVIVSGATFESNILNYGDHKGTIHLKNITVNARGVVSVSVNIATAGANSFETKQYMVGSVRVPDHLKVATEPTKYINPGTYSSFAIQAIDQYGSNMDSSFVTDANGNLLLGVTDTSRVTGNVYYYVTWTPNNLVSGKKWISTDADGGGLIGTAENYDAVNNIATYKNIIADSNGYGLKNDQFDLMHNTYRLYTDLGATGSFGFTAKLMKVGTDGRETVIHTVTRTVNVTSGSDNLTYSINAVPTLFNALNSGVIETTNYDGINTLTDETQKDAKDSKFGREVTISAVTAAGDSVALVAKQISAISSSNMSVARVVYSNGQAFVIGNAAGTAALNISYRVADGSTKTLKTTVTVKNDSLGVDHVTAGNTGVQTIGLTGSNAWNVMDLQVYDNYGVNFEKMDGLKYNYLFGVVFSVDHIKPIDSTKPSGMIQIDQFGNITISKADGSTAASVSDANISGFDLTGASANGKSATTPVKVQ</sequence>
<dbReference type="EMBL" id="JAGGKV010000013">
    <property type="protein sequence ID" value="MBP1965326.1"/>
    <property type="molecule type" value="Genomic_DNA"/>
</dbReference>
<accession>A0ABS4I327</accession>
<dbReference type="Pfam" id="PF00395">
    <property type="entry name" value="SLH"/>
    <property type="match status" value="2"/>
</dbReference>
<gene>
    <name evidence="4" type="ORF">J2Z65_004563</name>
</gene>
<dbReference type="Gene3D" id="2.60.40.1220">
    <property type="match status" value="1"/>
</dbReference>
<proteinExistence type="predicted"/>
<dbReference type="InterPro" id="IPR001119">
    <property type="entry name" value="SLH_dom"/>
</dbReference>
<keyword evidence="5" id="KW-1185">Reference proteome</keyword>
<feature type="domain" description="SLH" evidence="3">
    <location>
        <begin position="108"/>
        <end position="174"/>
    </location>
</feature>
<feature type="signal peptide" evidence="2">
    <location>
        <begin position="1"/>
        <end position="24"/>
    </location>
</feature>
<evidence type="ECO:0000256" key="1">
    <source>
        <dbReference type="ARBA" id="ARBA00022729"/>
    </source>
</evidence>
<protein>
    <recommendedName>
        <fullName evidence="3">SLH domain-containing protein</fullName>
    </recommendedName>
</protein>
<keyword evidence="1 2" id="KW-0732">Signal</keyword>